<dbReference type="AlphaFoldDB" id="A0AAE4ALX4"/>
<evidence type="ECO:0000313" key="5">
    <source>
        <dbReference type="Proteomes" id="UP001241537"/>
    </source>
</evidence>
<comment type="similarity">
    <text evidence="1">Belongs to the EamA transporter family.</text>
</comment>
<gene>
    <name evidence="4" type="ORF">J2S20_001749</name>
</gene>
<evidence type="ECO:0000256" key="2">
    <source>
        <dbReference type="SAM" id="Phobius"/>
    </source>
</evidence>
<organism evidence="4 5">
    <name type="scientific">Moryella indoligenes</name>
    <dbReference type="NCBI Taxonomy" id="371674"/>
    <lineage>
        <taxon>Bacteria</taxon>
        <taxon>Bacillati</taxon>
        <taxon>Bacillota</taxon>
        <taxon>Clostridia</taxon>
        <taxon>Lachnospirales</taxon>
        <taxon>Lachnospiraceae</taxon>
        <taxon>Moryella</taxon>
    </lineage>
</organism>
<dbReference type="InterPro" id="IPR037185">
    <property type="entry name" value="EmrE-like"/>
</dbReference>
<sequence length="142" mass="15395">MLTYYGPIALIVLSNIVYHVCSKSTPENINPLAALIVTYLVSATASLLLYFGLNRGGDLLHEYHALNWTSLALGVSLVGLEAGTIYMYKVGWNVSSGELVYASILAVVLVLIGVLFYHEAITPKKIMGILVCMVGLYLINSN</sequence>
<name>A0AAE4ALX4_9FIRM</name>
<evidence type="ECO:0000313" key="4">
    <source>
        <dbReference type="EMBL" id="MDQ0153042.1"/>
    </source>
</evidence>
<proteinExistence type="inferred from homology"/>
<accession>A0AAE4ALX4</accession>
<feature type="transmembrane region" description="Helical" evidence="2">
    <location>
        <begin position="99"/>
        <end position="117"/>
    </location>
</feature>
<dbReference type="Proteomes" id="UP001241537">
    <property type="component" value="Unassembled WGS sequence"/>
</dbReference>
<evidence type="ECO:0000256" key="1">
    <source>
        <dbReference type="ARBA" id="ARBA00007362"/>
    </source>
</evidence>
<feature type="domain" description="EamA" evidence="3">
    <location>
        <begin position="14"/>
        <end position="140"/>
    </location>
</feature>
<evidence type="ECO:0000259" key="3">
    <source>
        <dbReference type="Pfam" id="PF00892"/>
    </source>
</evidence>
<protein>
    <submittedName>
        <fullName evidence="4">Drug/metabolite transporter (DMT)-like permease</fullName>
    </submittedName>
</protein>
<reference evidence="4" key="1">
    <citation type="submission" date="2023-07" db="EMBL/GenBank/DDBJ databases">
        <title>Genomic Encyclopedia of Type Strains, Phase IV (KMG-IV): sequencing the most valuable type-strain genomes for metagenomic binning, comparative biology and taxonomic classification.</title>
        <authorList>
            <person name="Goeker M."/>
        </authorList>
    </citation>
    <scope>NUCLEOTIDE SEQUENCE</scope>
    <source>
        <strain evidence="4">DSM 19659</strain>
    </source>
</reference>
<comment type="caution">
    <text evidence="4">The sequence shown here is derived from an EMBL/GenBank/DDBJ whole genome shotgun (WGS) entry which is preliminary data.</text>
</comment>
<dbReference type="Pfam" id="PF00892">
    <property type="entry name" value="EamA"/>
    <property type="match status" value="1"/>
</dbReference>
<dbReference type="EMBL" id="JAUSTO010000011">
    <property type="protein sequence ID" value="MDQ0153042.1"/>
    <property type="molecule type" value="Genomic_DNA"/>
</dbReference>
<feature type="transmembrane region" description="Helical" evidence="2">
    <location>
        <begin position="32"/>
        <end position="53"/>
    </location>
</feature>
<dbReference type="RefSeq" id="WP_106612791.1">
    <property type="nucleotide sequence ID" value="NZ_JAUSTO010000011.1"/>
</dbReference>
<keyword evidence="2" id="KW-0472">Membrane</keyword>
<keyword evidence="2" id="KW-1133">Transmembrane helix</keyword>
<dbReference type="SUPFAM" id="SSF103481">
    <property type="entry name" value="Multidrug resistance efflux transporter EmrE"/>
    <property type="match status" value="1"/>
</dbReference>
<feature type="transmembrane region" description="Helical" evidence="2">
    <location>
        <begin position="65"/>
        <end position="87"/>
    </location>
</feature>
<keyword evidence="2" id="KW-0812">Transmembrane</keyword>
<dbReference type="InterPro" id="IPR000620">
    <property type="entry name" value="EamA_dom"/>
</dbReference>
<dbReference type="GO" id="GO:0016020">
    <property type="term" value="C:membrane"/>
    <property type="evidence" value="ECO:0007669"/>
    <property type="project" value="InterPro"/>
</dbReference>
<keyword evidence="5" id="KW-1185">Reference proteome</keyword>